<sequence length="263" mass="29000">MSGCGEVRLFPASVKTTSGIKWGFINEKGQFVIQPQYINAYNFTFGKALVQFWDQSYALIGLNGKILQTYPFQEMGEPSEGLLSFTKNDQDLTGYVNESGMVVISPAFTSGSEFFQGRAVVGVEKNIRDRQGLIDKTGAFIIPPEYDQIILLGENRAAVGKVLDSDNLFKGPVYAIADTESGRIFTDFIYDHVHRFQGEFSSVTKGVYSFFIKKNGVPAASLPIIHGIGELKISGNVVKAEMDGKHSYYDLQGNPINNESSFV</sequence>
<organism evidence="1 2">
    <name type="scientific">Bacillus benzoevorans</name>
    <dbReference type="NCBI Taxonomy" id="1456"/>
    <lineage>
        <taxon>Bacteria</taxon>
        <taxon>Bacillati</taxon>
        <taxon>Bacillota</taxon>
        <taxon>Bacilli</taxon>
        <taxon>Bacillales</taxon>
        <taxon>Bacillaceae</taxon>
        <taxon>Bacillus</taxon>
    </lineage>
</organism>
<dbReference type="EMBL" id="JACHGK010000001">
    <property type="protein sequence ID" value="MBB6444001.1"/>
    <property type="molecule type" value="Genomic_DNA"/>
</dbReference>
<proteinExistence type="predicted"/>
<comment type="caution">
    <text evidence="1">The sequence shown here is derived from an EMBL/GenBank/DDBJ whole genome shotgun (WGS) entry which is preliminary data.</text>
</comment>
<evidence type="ECO:0000313" key="1">
    <source>
        <dbReference type="EMBL" id="MBB6444001.1"/>
    </source>
</evidence>
<dbReference type="PANTHER" id="PTHR37841:SF1">
    <property type="entry name" value="DUF3298 DOMAIN-CONTAINING PROTEIN"/>
    <property type="match status" value="1"/>
</dbReference>
<evidence type="ECO:0008006" key="3">
    <source>
        <dbReference type="Google" id="ProtNLM"/>
    </source>
</evidence>
<dbReference type="Pfam" id="PF14903">
    <property type="entry name" value="WG_beta_rep"/>
    <property type="match status" value="3"/>
</dbReference>
<protein>
    <recommendedName>
        <fullName evidence="3">WG repeat-containing protein</fullName>
    </recommendedName>
</protein>
<keyword evidence="2" id="KW-1185">Reference proteome</keyword>
<accession>A0A7X0HNS6</accession>
<reference evidence="1 2" key="1">
    <citation type="submission" date="2020-08" db="EMBL/GenBank/DDBJ databases">
        <title>Genomic Encyclopedia of Type Strains, Phase IV (KMG-IV): sequencing the most valuable type-strain genomes for metagenomic binning, comparative biology and taxonomic classification.</title>
        <authorList>
            <person name="Goeker M."/>
        </authorList>
    </citation>
    <scope>NUCLEOTIDE SEQUENCE [LARGE SCALE GENOMIC DNA]</scope>
    <source>
        <strain evidence="1 2">DSM 5391</strain>
    </source>
</reference>
<evidence type="ECO:0000313" key="2">
    <source>
        <dbReference type="Proteomes" id="UP000531594"/>
    </source>
</evidence>
<dbReference type="RefSeq" id="WP_184522588.1">
    <property type="nucleotide sequence ID" value="NZ_JACHGK010000001.1"/>
</dbReference>
<dbReference type="PANTHER" id="PTHR37841">
    <property type="entry name" value="GLR2918 PROTEIN"/>
    <property type="match status" value="1"/>
</dbReference>
<name>A0A7X0HNS6_9BACI</name>
<dbReference type="AlphaFoldDB" id="A0A7X0HNS6"/>
<dbReference type="Proteomes" id="UP000531594">
    <property type="component" value="Unassembled WGS sequence"/>
</dbReference>
<dbReference type="InterPro" id="IPR032774">
    <property type="entry name" value="WG_beta_rep"/>
</dbReference>
<gene>
    <name evidence="1" type="ORF">HNR53_000589</name>
</gene>